<reference evidence="8 9" key="1">
    <citation type="submission" date="2013-04" db="EMBL/GenBank/DDBJ databases">
        <title>The Genome Sequence of Bartonella bacilliformis Ver097.</title>
        <authorList>
            <consortium name="The Broad Institute Genomics Platform"/>
            <consortium name="The Broad Institute Genome Sequencing Center for Infectious Disease"/>
            <person name="Feldgarden M."/>
            <person name="Kirby J."/>
            <person name="Birtles R."/>
            <person name="Dasch G."/>
            <person name="Hendrix L."/>
            <person name="Koehler J."/>
            <person name="Walker B."/>
            <person name="Young S.K."/>
            <person name="Zeng Q."/>
            <person name="Gargeya S."/>
            <person name="Fitzgerald M."/>
            <person name="Haas B."/>
            <person name="Abouelleil A."/>
            <person name="Allen A.W."/>
            <person name="Alvarado L."/>
            <person name="Arachchi H.M."/>
            <person name="Berlin A.M."/>
            <person name="Chapman S.B."/>
            <person name="Gainer-Dewar J."/>
            <person name="Goldberg J."/>
            <person name="Griggs A."/>
            <person name="Gujja S."/>
            <person name="Hansen M."/>
            <person name="Howarth C."/>
            <person name="Imamovic A."/>
            <person name="Ireland A."/>
            <person name="Larimer J."/>
            <person name="McCowan C."/>
            <person name="Murphy C."/>
            <person name="Pearson M."/>
            <person name="Poon T.W."/>
            <person name="Priest M."/>
            <person name="Roberts A."/>
            <person name="Saif S."/>
            <person name="Shea T."/>
            <person name="Sisk P."/>
            <person name="Sykes S."/>
            <person name="Wortman J."/>
            <person name="Nusbaum C."/>
            <person name="Birren B."/>
        </authorList>
    </citation>
    <scope>NUCLEOTIDE SEQUENCE [LARGE SCALE GENOMIC DNA]</scope>
    <source>
        <strain evidence="8 9">Ver097</strain>
    </source>
</reference>
<dbReference type="FunFam" id="1.10.3470.10:FF:000003">
    <property type="entry name" value="Iron ABC transporter permease SitD"/>
    <property type="match status" value="1"/>
</dbReference>
<feature type="transmembrane region" description="Helical" evidence="7">
    <location>
        <begin position="219"/>
        <end position="239"/>
    </location>
</feature>
<keyword evidence="3 6" id="KW-0812">Transmembrane</keyword>
<feature type="transmembrane region" description="Helical" evidence="7">
    <location>
        <begin position="85"/>
        <end position="108"/>
    </location>
</feature>
<feature type="transmembrane region" description="Helical" evidence="7">
    <location>
        <begin position="49"/>
        <end position="73"/>
    </location>
</feature>
<evidence type="ECO:0000256" key="4">
    <source>
        <dbReference type="ARBA" id="ARBA00022989"/>
    </source>
</evidence>
<feature type="transmembrane region" description="Helical" evidence="7">
    <location>
        <begin position="120"/>
        <end position="142"/>
    </location>
</feature>
<evidence type="ECO:0000256" key="7">
    <source>
        <dbReference type="SAM" id="Phobius"/>
    </source>
</evidence>
<evidence type="ECO:0000256" key="2">
    <source>
        <dbReference type="ARBA" id="ARBA00008034"/>
    </source>
</evidence>
<feature type="transmembrane region" description="Helical" evidence="7">
    <location>
        <begin position="274"/>
        <end position="294"/>
    </location>
</feature>
<name>A0A072R637_BARBA</name>
<comment type="subcellular location">
    <subcellularLocation>
        <location evidence="6">Cell membrane</location>
        <topology evidence="6">Multi-pass membrane protein</topology>
    </subcellularLocation>
    <subcellularLocation>
        <location evidence="1">Membrane</location>
        <topology evidence="1">Multi-pass membrane protein</topology>
    </subcellularLocation>
</comment>
<sequence>MIDQLLLPFQFSFMIKGIIITIIIAIPMAMLSCFLILKGWALLGDAISHAVFPGVVIGYIMTPWVIALLSFLPFSWFQHVRPANITMILITCGAFIAGMVCAIVTGFLGSNSRIKQDTVMGVVFSSMFGLGLVLATTIHSHLDLNHILFGNLLGVNWLDIIQTAIIAMVVTLILGTKWRDFMLYIFDSVQGRAIGLRVSVLHYTLLTLISLTIVAALKAVGIILVVSLLIAPGAIAYLVTKRFFSMVWVAIFIAAFSSFLGIYLSLFIGSDSASTIVLVLTLIFIVIFVSIFFCRRMVQDM</sequence>
<dbReference type="InterPro" id="IPR001626">
    <property type="entry name" value="ABC_TroCD"/>
</dbReference>
<dbReference type="InterPro" id="IPR037294">
    <property type="entry name" value="ABC_BtuC-like"/>
</dbReference>
<dbReference type="PATRIC" id="fig|1293911.3.peg.151"/>
<dbReference type="RefSeq" id="WP_041848946.1">
    <property type="nucleotide sequence ID" value="NZ_KL503802.1"/>
</dbReference>
<feature type="transmembrane region" description="Helical" evidence="7">
    <location>
        <begin position="194"/>
        <end position="213"/>
    </location>
</feature>
<dbReference type="SUPFAM" id="SSF81345">
    <property type="entry name" value="ABC transporter involved in vitamin B12 uptake, BtuC"/>
    <property type="match status" value="1"/>
</dbReference>
<dbReference type="EMBL" id="ASIV01000001">
    <property type="protein sequence ID" value="KEG21200.1"/>
    <property type="molecule type" value="Genomic_DNA"/>
</dbReference>
<proteinExistence type="inferred from homology"/>
<gene>
    <name evidence="8" type="ORF">H710_00148</name>
</gene>
<dbReference type="Pfam" id="PF00950">
    <property type="entry name" value="ABC-3"/>
    <property type="match status" value="1"/>
</dbReference>
<dbReference type="CDD" id="cd06550">
    <property type="entry name" value="TM_ABC_iron-siderophores_like"/>
    <property type="match status" value="1"/>
</dbReference>
<evidence type="ECO:0000256" key="5">
    <source>
        <dbReference type="ARBA" id="ARBA00023136"/>
    </source>
</evidence>
<feature type="transmembrane region" description="Helical" evidence="7">
    <location>
        <begin position="13"/>
        <end position="37"/>
    </location>
</feature>
<dbReference type="Gene3D" id="1.10.3470.10">
    <property type="entry name" value="ABC transporter involved in vitamin B12 uptake, BtuC"/>
    <property type="match status" value="1"/>
</dbReference>
<dbReference type="GO" id="GO:0055085">
    <property type="term" value="P:transmembrane transport"/>
    <property type="evidence" value="ECO:0007669"/>
    <property type="project" value="InterPro"/>
</dbReference>
<evidence type="ECO:0000313" key="9">
    <source>
        <dbReference type="Proteomes" id="UP000031740"/>
    </source>
</evidence>
<comment type="caution">
    <text evidence="8">The sequence shown here is derived from an EMBL/GenBank/DDBJ whole genome shotgun (WGS) entry which is preliminary data.</text>
</comment>
<dbReference type="AlphaFoldDB" id="A0A072R637"/>
<evidence type="ECO:0000313" key="8">
    <source>
        <dbReference type="EMBL" id="KEG21200.1"/>
    </source>
</evidence>
<comment type="similarity">
    <text evidence="2 6">Belongs to the ABC-3 integral membrane protein family.</text>
</comment>
<feature type="transmembrane region" description="Helical" evidence="7">
    <location>
        <begin position="246"/>
        <end position="268"/>
    </location>
</feature>
<dbReference type="STRING" id="1293911.H710_00148"/>
<keyword evidence="4 7" id="KW-1133">Transmembrane helix</keyword>
<dbReference type="Proteomes" id="UP000031740">
    <property type="component" value="Unassembled WGS sequence"/>
</dbReference>
<accession>A0A072R637</accession>
<organism evidence="8 9">
    <name type="scientific">Bartonella bacilliformis Ver097</name>
    <dbReference type="NCBI Taxonomy" id="1293911"/>
    <lineage>
        <taxon>Bacteria</taxon>
        <taxon>Pseudomonadati</taxon>
        <taxon>Pseudomonadota</taxon>
        <taxon>Alphaproteobacteria</taxon>
        <taxon>Hyphomicrobiales</taxon>
        <taxon>Bartonellaceae</taxon>
        <taxon>Bartonella</taxon>
    </lineage>
</organism>
<dbReference type="PANTHER" id="PTHR30477:SF24">
    <property type="entry name" value="IRON TRANSPORT SYSTEM MEMBRANE PROTEIN HI_0359-RELATED"/>
    <property type="match status" value="1"/>
</dbReference>
<evidence type="ECO:0000256" key="1">
    <source>
        <dbReference type="ARBA" id="ARBA00004141"/>
    </source>
</evidence>
<dbReference type="HOGENOM" id="CLU_028808_4_3_5"/>
<evidence type="ECO:0000256" key="3">
    <source>
        <dbReference type="ARBA" id="ARBA00022692"/>
    </source>
</evidence>
<dbReference type="PANTHER" id="PTHR30477">
    <property type="entry name" value="ABC-TRANSPORTER METAL-BINDING PROTEIN"/>
    <property type="match status" value="1"/>
</dbReference>
<feature type="transmembrane region" description="Helical" evidence="7">
    <location>
        <begin position="154"/>
        <end position="174"/>
    </location>
</feature>
<dbReference type="GO" id="GO:0043190">
    <property type="term" value="C:ATP-binding cassette (ABC) transporter complex"/>
    <property type="evidence" value="ECO:0007669"/>
    <property type="project" value="InterPro"/>
</dbReference>
<evidence type="ECO:0000256" key="6">
    <source>
        <dbReference type="RuleBase" id="RU003943"/>
    </source>
</evidence>
<dbReference type="GO" id="GO:0010043">
    <property type="term" value="P:response to zinc ion"/>
    <property type="evidence" value="ECO:0007669"/>
    <property type="project" value="TreeGrafter"/>
</dbReference>
<keyword evidence="6" id="KW-0813">Transport</keyword>
<dbReference type="GO" id="GO:0071281">
    <property type="term" value="P:cellular response to iron ion"/>
    <property type="evidence" value="ECO:0007669"/>
    <property type="project" value="UniProtKB-ARBA"/>
</dbReference>
<keyword evidence="5 7" id="KW-0472">Membrane</keyword>
<protein>
    <submittedName>
        <fullName evidence="8">Uncharacterized protein</fullName>
    </submittedName>
</protein>